<dbReference type="NCBIfam" id="NF009150">
    <property type="entry name" value="PRK12497.1-3"/>
    <property type="match status" value="1"/>
</dbReference>
<evidence type="ECO:0000256" key="2">
    <source>
        <dbReference type="HAMAP-Rule" id="MF_00048"/>
    </source>
</evidence>
<dbReference type="PANTHER" id="PTHR34039">
    <property type="entry name" value="UPF0102 PROTEIN YRAN"/>
    <property type="match status" value="1"/>
</dbReference>
<evidence type="ECO:0000313" key="4">
    <source>
        <dbReference type="Proteomes" id="UP001596507"/>
    </source>
</evidence>
<evidence type="ECO:0000256" key="1">
    <source>
        <dbReference type="ARBA" id="ARBA00006738"/>
    </source>
</evidence>
<keyword evidence="4" id="KW-1185">Reference proteome</keyword>
<protein>
    <recommendedName>
        <fullName evidence="2">UPF0102 protein ACFQRL_08170</fullName>
    </recommendedName>
</protein>
<comment type="similarity">
    <text evidence="1 2">Belongs to the UPF0102 family.</text>
</comment>
<dbReference type="NCBIfam" id="NF009154">
    <property type="entry name" value="PRK12497.3-3"/>
    <property type="match status" value="1"/>
</dbReference>
<dbReference type="CDD" id="cd20736">
    <property type="entry name" value="PoNe_Nuclease"/>
    <property type="match status" value="1"/>
</dbReference>
<accession>A0ABW2HEN4</accession>
<sequence>MAHKDILGRAGEDRAADHLRSIGFDIVARNWRCRLGEIDIIALDGDDLVVIEVKTRRGVGFGHPFEAIDPRKRRRLWRLAMAWMREHPNAARGRRLRFDAVGIIGEVPALAPVEHLRDLEIA</sequence>
<gene>
    <name evidence="3" type="ORF">ACFQRL_08170</name>
</gene>
<name>A0ABW2HEN4_9MICO</name>
<organism evidence="3 4">
    <name type="scientific">Microbacterium fluvii</name>
    <dbReference type="NCBI Taxonomy" id="415215"/>
    <lineage>
        <taxon>Bacteria</taxon>
        <taxon>Bacillati</taxon>
        <taxon>Actinomycetota</taxon>
        <taxon>Actinomycetes</taxon>
        <taxon>Micrococcales</taxon>
        <taxon>Microbacteriaceae</taxon>
        <taxon>Microbacterium</taxon>
    </lineage>
</organism>
<dbReference type="InterPro" id="IPR003509">
    <property type="entry name" value="UPF0102_YraN-like"/>
</dbReference>
<dbReference type="PANTHER" id="PTHR34039:SF1">
    <property type="entry name" value="UPF0102 PROTEIN YRAN"/>
    <property type="match status" value="1"/>
</dbReference>
<dbReference type="EMBL" id="JBHTBE010000001">
    <property type="protein sequence ID" value="MFC7268927.1"/>
    <property type="molecule type" value="Genomic_DNA"/>
</dbReference>
<dbReference type="Pfam" id="PF02021">
    <property type="entry name" value="UPF0102"/>
    <property type="match status" value="1"/>
</dbReference>
<dbReference type="HAMAP" id="MF_00048">
    <property type="entry name" value="UPF0102"/>
    <property type="match status" value="1"/>
</dbReference>
<dbReference type="Proteomes" id="UP001596507">
    <property type="component" value="Unassembled WGS sequence"/>
</dbReference>
<dbReference type="RefSeq" id="WP_262873795.1">
    <property type="nucleotide sequence ID" value="NZ_BAABKW010000002.1"/>
</dbReference>
<reference evidence="4" key="1">
    <citation type="journal article" date="2019" name="Int. J. Syst. Evol. Microbiol.">
        <title>The Global Catalogue of Microorganisms (GCM) 10K type strain sequencing project: providing services to taxonomists for standard genome sequencing and annotation.</title>
        <authorList>
            <consortium name="The Broad Institute Genomics Platform"/>
            <consortium name="The Broad Institute Genome Sequencing Center for Infectious Disease"/>
            <person name="Wu L."/>
            <person name="Ma J."/>
        </authorList>
    </citation>
    <scope>NUCLEOTIDE SEQUENCE [LARGE SCALE GENOMIC DNA]</scope>
    <source>
        <strain evidence="4">CGMCC 1.15772</strain>
    </source>
</reference>
<proteinExistence type="inferred from homology"/>
<dbReference type="Gene3D" id="3.40.1350.10">
    <property type="match status" value="1"/>
</dbReference>
<comment type="caution">
    <text evidence="3">The sequence shown here is derived from an EMBL/GenBank/DDBJ whole genome shotgun (WGS) entry which is preliminary data.</text>
</comment>
<dbReference type="SUPFAM" id="SSF52980">
    <property type="entry name" value="Restriction endonuclease-like"/>
    <property type="match status" value="1"/>
</dbReference>
<dbReference type="InterPro" id="IPR011335">
    <property type="entry name" value="Restrct_endonuc-II-like"/>
</dbReference>
<dbReference type="InterPro" id="IPR011856">
    <property type="entry name" value="tRNA_endonuc-like_dom_sf"/>
</dbReference>
<evidence type="ECO:0000313" key="3">
    <source>
        <dbReference type="EMBL" id="MFC7268927.1"/>
    </source>
</evidence>